<dbReference type="SMART" id="SM00046">
    <property type="entry name" value="DAGKc"/>
    <property type="match status" value="1"/>
</dbReference>
<dbReference type="Pfam" id="PF19279">
    <property type="entry name" value="YegS_C"/>
    <property type="match status" value="1"/>
</dbReference>
<evidence type="ECO:0000256" key="4">
    <source>
        <dbReference type="ARBA" id="ARBA00022741"/>
    </source>
</evidence>
<dbReference type="SUPFAM" id="SSF111331">
    <property type="entry name" value="NAD kinase/diacylglycerol kinase-like"/>
    <property type="match status" value="1"/>
</dbReference>
<evidence type="ECO:0000256" key="5">
    <source>
        <dbReference type="ARBA" id="ARBA00022777"/>
    </source>
</evidence>
<keyword evidence="6" id="KW-0067">ATP-binding</keyword>
<dbReference type="InterPro" id="IPR045540">
    <property type="entry name" value="YegS/DAGK_C"/>
</dbReference>
<keyword evidence="5 10" id="KW-0418">Kinase</keyword>
<dbReference type="RefSeq" id="WP_114044564.1">
    <property type="nucleotide sequence ID" value="NZ_CP025198.1"/>
</dbReference>
<dbReference type="Proteomes" id="UP000251995">
    <property type="component" value="Chromosome"/>
</dbReference>
<dbReference type="Pfam" id="PF00781">
    <property type="entry name" value="DAGK_cat"/>
    <property type="match status" value="1"/>
</dbReference>
<keyword evidence="3 10" id="KW-0808">Transferase</keyword>
<proteinExistence type="inferred from homology"/>
<dbReference type="GO" id="GO:0004143">
    <property type="term" value="F:ATP-dependent diacylglycerol kinase activity"/>
    <property type="evidence" value="ECO:0007669"/>
    <property type="project" value="UniProtKB-EC"/>
</dbReference>
<dbReference type="KEGG" id="acij:JS278_01408"/>
<evidence type="ECO:0000256" key="3">
    <source>
        <dbReference type="ARBA" id="ARBA00022679"/>
    </source>
</evidence>
<dbReference type="GO" id="GO:0008654">
    <property type="term" value="P:phospholipid biosynthetic process"/>
    <property type="evidence" value="ECO:0007669"/>
    <property type="project" value="UniProtKB-KW"/>
</dbReference>
<keyword evidence="7" id="KW-0444">Lipid biosynthesis</keyword>
<gene>
    <name evidence="10" type="primary">dagK_1</name>
    <name evidence="10" type="ORF">JS278_01408</name>
</gene>
<dbReference type="AlphaFoldDB" id="A0A344UTI1"/>
<protein>
    <submittedName>
        <fullName evidence="10">Diacylglycerol kinase</fullName>
        <ecNumber evidence="10">2.7.1.107</ecNumber>
    </submittedName>
</protein>
<dbReference type="InterPro" id="IPR050187">
    <property type="entry name" value="Lipid_Phosphate_FormReg"/>
</dbReference>
<comment type="similarity">
    <text evidence="2">Belongs to the diacylglycerol/lipid kinase family.</text>
</comment>
<dbReference type="Gene3D" id="2.60.200.40">
    <property type="match status" value="1"/>
</dbReference>
<keyword evidence="4" id="KW-0547">Nucleotide-binding</keyword>
<dbReference type="EMBL" id="CP025198">
    <property type="protein sequence ID" value="AXE38579.1"/>
    <property type="molecule type" value="Genomic_DNA"/>
</dbReference>
<evidence type="ECO:0000313" key="10">
    <source>
        <dbReference type="EMBL" id="AXE38579.1"/>
    </source>
</evidence>
<dbReference type="OrthoDB" id="142078at2"/>
<dbReference type="InterPro" id="IPR016064">
    <property type="entry name" value="NAD/diacylglycerol_kinase_sf"/>
</dbReference>
<keyword evidence="7" id="KW-0443">Lipid metabolism</keyword>
<organism evidence="10 11">
    <name type="scientific">Acidipropionibacterium virtanenii</name>
    <dbReference type="NCBI Taxonomy" id="2057246"/>
    <lineage>
        <taxon>Bacteria</taxon>
        <taxon>Bacillati</taxon>
        <taxon>Actinomycetota</taxon>
        <taxon>Actinomycetes</taxon>
        <taxon>Propionibacteriales</taxon>
        <taxon>Propionibacteriaceae</taxon>
        <taxon>Acidipropionibacterium</taxon>
    </lineage>
</organism>
<evidence type="ECO:0000313" key="11">
    <source>
        <dbReference type="Proteomes" id="UP000251995"/>
    </source>
</evidence>
<accession>A0A344UTI1</accession>
<feature type="domain" description="DAGKc" evidence="9">
    <location>
        <begin position="6"/>
        <end position="147"/>
    </location>
</feature>
<evidence type="ECO:0000256" key="1">
    <source>
        <dbReference type="ARBA" id="ARBA00001946"/>
    </source>
</evidence>
<evidence type="ECO:0000256" key="6">
    <source>
        <dbReference type="ARBA" id="ARBA00022840"/>
    </source>
</evidence>
<dbReference type="InterPro" id="IPR001206">
    <property type="entry name" value="Diacylglycerol_kinase_cat_dom"/>
</dbReference>
<dbReference type="PANTHER" id="PTHR12358">
    <property type="entry name" value="SPHINGOSINE KINASE"/>
    <property type="match status" value="1"/>
</dbReference>
<keyword evidence="7" id="KW-0594">Phospholipid biosynthesis</keyword>
<keyword evidence="11" id="KW-1185">Reference proteome</keyword>
<dbReference type="Gene3D" id="3.40.50.10330">
    <property type="entry name" value="Probable inorganic polyphosphate/atp-NAD kinase, domain 1"/>
    <property type="match status" value="1"/>
</dbReference>
<name>A0A344UTI1_9ACTN</name>
<dbReference type="InterPro" id="IPR017438">
    <property type="entry name" value="ATP-NAD_kinase_N"/>
</dbReference>
<dbReference type="GO" id="GO:0005524">
    <property type="term" value="F:ATP binding"/>
    <property type="evidence" value="ECO:0007669"/>
    <property type="project" value="UniProtKB-KW"/>
</dbReference>
<sequence>MTSTGDRPDCLALVANPAAGGGLGRRLAERVARRLSVLMPGTRIRTLLSRSWADAERLLSEEVGRSRESPAPGSRALVVMGGDGMAHLGLNAVAGTPVPLGVIPAGTGNDFCRGAGLPGRIPAALEAIASGRSGSVDLARVSGTVRTRDGLREGSRWVGSVVSSGYDARVNRGVNELKLRLGPPSYAYVALRELSRFAPLDYRIEVDGRVRELEAMLIAVGNGGWIGGGMQICPGADITDGRLDVTIIHPCSRATLVRALSSVYTGGFVRLPFVERLRARTVTVDGEGLAAMADGEDLGRVPLRIECRPGALRLMGAGARRGPRAAKH</sequence>
<dbReference type="EC" id="2.7.1.107" evidence="10"/>
<dbReference type="PROSITE" id="PS50146">
    <property type="entry name" value="DAGK"/>
    <property type="match status" value="1"/>
</dbReference>
<reference evidence="10 11" key="1">
    <citation type="submission" date="2017-12" db="EMBL/GenBank/DDBJ databases">
        <title>The whole genome sequence of the Acidipropionibacterium virtanenii sp. nov. type strain JS278.</title>
        <authorList>
            <person name="Laine P."/>
            <person name="Deptula P."/>
            <person name="Varmanen P."/>
            <person name="Auvinen P."/>
        </authorList>
    </citation>
    <scope>NUCLEOTIDE SEQUENCE [LARGE SCALE GENOMIC DNA]</scope>
    <source>
        <strain evidence="10 11">JS278</strain>
    </source>
</reference>
<keyword evidence="8" id="KW-1208">Phospholipid metabolism</keyword>
<evidence type="ECO:0000256" key="8">
    <source>
        <dbReference type="ARBA" id="ARBA00023264"/>
    </source>
</evidence>
<comment type="cofactor">
    <cofactor evidence="1">
        <name>Mg(2+)</name>
        <dbReference type="ChEBI" id="CHEBI:18420"/>
    </cofactor>
</comment>
<evidence type="ECO:0000259" key="9">
    <source>
        <dbReference type="PROSITE" id="PS50146"/>
    </source>
</evidence>
<dbReference type="PANTHER" id="PTHR12358:SF54">
    <property type="entry name" value="SPHINGOSINE KINASE RELATED PROTEIN"/>
    <property type="match status" value="1"/>
</dbReference>
<evidence type="ECO:0000256" key="7">
    <source>
        <dbReference type="ARBA" id="ARBA00023209"/>
    </source>
</evidence>
<evidence type="ECO:0000256" key="2">
    <source>
        <dbReference type="ARBA" id="ARBA00005983"/>
    </source>
</evidence>